<sequence>MLNRLLGSQKLKPFFRLVSRGEPPAGKPSENRPSVPPAVIKIVHVGGVVEELYMAVPAARVMEKYPSFVLARPNIFRRPWESVVRPEEILLPGQKFYVIPRRTVRKLRRRILPRSEELSSESFSGQYQDVSNGDESENRSKDGFSWSFTGVKSEEKAKAKFPWRLGKEQDIDKNHKIDESFSLPRRRTAKKTVSWEPSLTVIREA</sequence>
<evidence type="ECO:0000313" key="2">
    <source>
        <dbReference type="Proteomes" id="UP000825729"/>
    </source>
</evidence>
<reference evidence="1 2" key="1">
    <citation type="submission" date="2021-07" db="EMBL/GenBank/DDBJ databases">
        <title>The Aristolochia fimbriata genome: insights into angiosperm evolution, floral development and chemical biosynthesis.</title>
        <authorList>
            <person name="Jiao Y."/>
        </authorList>
    </citation>
    <scope>NUCLEOTIDE SEQUENCE [LARGE SCALE GENOMIC DNA]</scope>
    <source>
        <strain evidence="1">IBCAS-2021</strain>
        <tissue evidence="1">Leaf</tissue>
    </source>
</reference>
<dbReference type="Proteomes" id="UP000825729">
    <property type="component" value="Unassembled WGS sequence"/>
</dbReference>
<protein>
    <submittedName>
        <fullName evidence="1">Uncharacterized protein</fullName>
    </submittedName>
</protein>
<dbReference type="AlphaFoldDB" id="A0AAV7ELG6"/>
<dbReference type="Pfam" id="PF14009">
    <property type="entry name" value="PADRE"/>
    <property type="match status" value="1"/>
</dbReference>
<dbReference type="InterPro" id="IPR025322">
    <property type="entry name" value="PADRE_dom"/>
</dbReference>
<accession>A0AAV7ELG6</accession>
<gene>
    <name evidence="1" type="ORF">H6P81_008497</name>
</gene>
<dbReference type="PANTHER" id="PTHR33052">
    <property type="entry name" value="DUF4228 DOMAIN PROTEIN-RELATED"/>
    <property type="match status" value="1"/>
</dbReference>
<proteinExistence type="predicted"/>
<keyword evidence="2" id="KW-1185">Reference proteome</keyword>
<comment type="caution">
    <text evidence="1">The sequence shown here is derived from an EMBL/GenBank/DDBJ whole genome shotgun (WGS) entry which is preliminary data.</text>
</comment>
<organism evidence="1 2">
    <name type="scientific">Aristolochia fimbriata</name>
    <name type="common">White veined hardy Dutchman's pipe vine</name>
    <dbReference type="NCBI Taxonomy" id="158543"/>
    <lineage>
        <taxon>Eukaryota</taxon>
        <taxon>Viridiplantae</taxon>
        <taxon>Streptophyta</taxon>
        <taxon>Embryophyta</taxon>
        <taxon>Tracheophyta</taxon>
        <taxon>Spermatophyta</taxon>
        <taxon>Magnoliopsida</taxon>
        <taxon>Magnoliidae</taxon>
        <taxon>Piperales</taxon>
        <taxon>Aristolochiaceae</taxon>
        <taxon>Aristolochia</taxon>
    </lineage>
</organism>
<name>A0AAV7ELG6_ARIFI</name>
<evidence type="ECO:0000313" key="1">
    <source>
        <dbReference type="EMBL" id="KAG9448532.1"/>
    </source>
</evidence>
<dbReference type="EMBL" id="JAINDJ010000004">
    <property type="protein sequence ID" value="KAG9448532.1"/>
    <property type="molecule type" value="Genomic_DNA"/>
</dbReference>